<evidence type="ECO:0000313" key="1">
    <source>
        <dbReference type="EMBL" id="OBX51383.1"/>
    </source>
</evidence>
<comment type="caution">
    <text evidence="1">The sequence shown here is derived from an EMBL/GenBank/DDBJ whole genome shotgun (WGS) entry which is preliminary data.</text>
</comment>
<reference evidence="1 2" key="1">
    <citation type="submission" date="2016-06" db="EMBL/GenBank/DDBJ databases">
        <title>Draft genome of Moraxella nonliquefaciens CCUG 60284.</title>
        <authorList>
            <person name="Salva-Serra F."/>
            <person name="Engstrom-Jakobsson H."/>
            <person name="Thorell K."/>
            <person name="Gonzales-Siles L."/>
            <person name="Karlsson R."/>
            <person name="Boulund F."/>
            <person name="Engstrand L."/>
            <person name="Kristiansson E."/>
            <person name="Moore E."/>
        </authorList>
    </citation>
    <scope>NUCLEOTIDE SEQUENCE [LARGE SCALE GENOMIC DNA]</scope>
    <source>
        <strain evidence="1 2">CCUG 60284</strain>
    </source>
</reference>
<evidence type="ECO:0008006" key="3">
    <source>
        <dbReference type="Google" id="ProtNLM"/>
    </source>
</evidence>
<protein>
    <recommendedName>
        <fullName evidence="3">DUF4062 domain-containing protein</fullName>
    </recommendedName>
</protein>
<gene>
    <name evidence="1" type="ORF">A9Z60_07210</name>
</gene>
<evidence type="ECO:0000313" key="2">
    <source>
        <dbReference type="Proteomes" id="UP000092671"/>
    </source>
</evidence>
<accession>A0A1B8PK88</accession>
<dbReference type="EMBL" id="LZDN01000006">
    <property type="protein sequence ID" value="OBX51383.1"/>
    <property type="molecule type" value="Genomic_DNA"/>
</dbReference>
<dbReference type="OrthoDB" id="72299at2"/>
<name>A0A1B8PK88_MORNO</name>
<organism evidence="1 2">
    <name type="scientific">Moraxella nonliquefaciens</name>
    <dbReference type="NCBI Taxonomy" id="478"/>
    <lineage>
        <taxon>Bacteria</taxon>
        <taxon>Pseudomonadati</taxon>
        <taxon>Pseudomonadota</taxon>
        <taxon>Gammaproteobacteria</taxon>
        <taxon>Moraxellales</taxon>
        <taxon>Moraxellaceae</taxon>
        <taxon>Moraxella</taxon>
    </lineage>
</organism>
<dbReference type="Proteomes" id="UP000092671">
    <property type="component" value="Unassembled WGS sequence"/>
</dbReference>
<proteinExistence type="predicted"/>
<dbReference type="AlphaFoldDB" id="A0A1B8PK88"/>
<sequence length="340" mass="37651">MSNHRYHVHVACVANDPLLVKVQDDVAIFFENRAFLTKDLVIIRPESASYSWRCVNVADVVLLLVGNHYGDTNASGVSQLHVSYTNAKAKNKPMLIFVHADVLSKPANQKLTDFVGVLTLRSGQTVHYFDDTTNISSLLETAFNALDLDKSQGWQMVNVGIKHALLFPPKRQTNATTQNQASTLDNPQYTKIAPTWSHLTESVSSSYTKTDDNLHALKPALMLDSEFLVSCTAHAFQGGTLIDVSFVIPLRWRNIIIILASAAMPFSEQGLGRALNEHIDKNLASQIVAKEHPNVHAVSRIQVVKADVLWILDELELAGWIESVGQGAMWQTTDKISNIK</sequence>
<dbReference type="RefSeq" id="WP_066892515.1">
    <property type="nucleotide sequence ID" value="NZ_LZDN01000006.1"/>
</dbReference>